<feature type="domain" description="Helicase ATP-binding" evidence="4">
    <location>
        <begin position="30"/>
        <end position="187"/>
    </location>
</feature>
<dbReference type="GO" id="GO:0005524">
    <property type="term" value="F:ATP binding"/>
    <property type="evidence" value="ECO:0007669"/>
    <property type="project" value="UniProtKB-KW"/>
</dbReference>
<dbReference type="OrthoDB" id="1118340at2"/>
<keyword evidence="1" id="KW-0547">Nucleotide-binding</keyword>
<evidence type="ECO:0000256" key="1">
    <source>
        <dbReference type="ARBA" id="ARBA00022741"/>
    </source>
</evidence>
<keyword evidence="3" id="KW-0067">ATP-binding</keyword>
<dbReference type="AlphaFoldDB" id="A0A5J4IPC5"/>
<dbReference type="PROSITE" id="PS51192">
    <property type="entry name" value="HELICASE_ATP_BIND_1"/>
    <property type="match status" value="1"/>
</dbReference>
<evidence type="ECO:0000313" key="5">
    <source>
        <dbReference type="EMBL" id="GER59525.1"/>
    </source>
</evidence>
<dbReference type="PANTHER" id="PTHR24031">
    <property type="entry name" value="RNA HELICASE"/>
    <property type="match status" value="1"/>
</dbReference>
<sequence length="203" mass="22888">MPFKKLHPDIQEKLVDLEIETPTPLQSKSIPVIKSGANVYCIGPKGSGKTTTLILTTLHKLKCKSVGQQPRAIVIVEDKQRALDLHDAFISHLKYSAMRVYASYEQLHIDVQKSEIFMGVDILISTPKALNKLFLANSLSTSEIKIVSIDDAEFLYQQSAYAALLSAEQFIKKSQFVVYAEEITPKIKRFESFFMEYSKKVSV</sequence>
<keyword evidence="2" id="KW-0378">Hydrolase</keyword>
<dbReference type="EMBL" id="BKCG01000003">
    <property type="protein sequence ID" value="GER59525.1"/>
    <property type="molecule type" value="Genomic_DNA"/>
</dbReference>
<protein>
    <recommendedName>
        <fullName evidence="4">Helicase ATP-binding domain-containing protein</fullName>
    </recommendedName>
</protein>
<dbReference type="SMART" id="SM00487">
    <property type="entry name" value="DEXDc"/>
    <property type="match status" value="1"/>
</dbReference>
<dbReference type="InterPro" id="IPR011545">
    <property type="entry name" value="DEAD/DEAH_box_helicase_dom"/>
</dbReference>
<dbReference type="GO" id="GO:0016787">
    <property type="term" value="F:hydrolase activity"/>
    <property type="evidence" value="ECO:0007669"/>
    <property type="project" value="UniProtKB-KW"/>
</dbReference>
<gene>
    <name evidence="5" type="ORF">ULMA_16330</name>
</gene>
<dbReference type="Proteomes" id="UP000326509">
    <property type="component" value="Unassembled WGS sequence"/>
</dbReference>
<reference evidence="5 6" key="1">
    <citation type="submission" date="2019-08" db="EMBL/GenBank/DDBJ databases">
        <title>Draft genome sequence of Ulvibacter marinus type strain NBRC 109484.</title>
        <authorList>
            <person name="Kawano K."/>
            <person name="Ushijima N."/>
            <person name="Kihara M."/>
            <person name="Itoh H."/>
        </authorList>
    </citation>
    <scope>NUCLEOTIDE SEQUENCE [LARGE SCALE GENOMIC DNA]</scope>
    <source>
        <strain evidence="5 6">NBRC 109484</strain>
    </source>
</reference>
<evidence type="ECO:0000256" key="3">
    <source>
        <dbReference type="ARBA" id="ARBA00022840"/>
    </source>
</evidence>
<comment type="caution">
    <text evidence="5">The sequence shown here is derived from an EMBL/GenBank/DDBJ whole genome shotgun (WGS) entry which is preliminary data.</text>
</comment>
<dbReference type="Pfam" id="PF00270">
    <property type="entry name" value="DEAD"/>
    <property type="match status" value="1"/>
</dbReference>
<dbReference type="SUPFAM" id="SSF52540">
    <property type="entry name" value="P-loop containing nucleoside triphosphate hydrolases"/>
    <property type="match status" value="1"/>
</dbReference>
<dbReference type="RefSeq" id="WP_151673895.1">
    <property type="nucleotide sequence ID" value="NZ_BKCG01000003.1"/>
</dbReference>
<dbReference type="InterPro" id="IPR027417">
    <property type="entry name" value="P-loop_NTPase"/>
</dbReference>
<evidence type="ECO:0000256" key="2">
    <source>
        <dbReference type="ARBA" id="ARBA00022801"/>
    </source>
</evidence>
<evidence type="ECO:0000259" key="4">
    <source>
        <dbReference type="PROSITE" id="PS51192"/>
    </source>
</evidence>
<dbReference type="InterPro" id="IPR014001">
    <property type="entry name" value="Helicase_ATP-bd"/>
</dbReference>
<proteinExistence type="predicted"/>
<dbReference type="GO" id="GO:0003676">
    <property type="term" value="F:nucleic acid binding"/>
    <property type="evidence" value="ECO:0007669"/>
    <property type="project" value="InterPro"/>
</dbReference>
<organism evidence="5 6">
    <name type="scientific">Patiriisocius marinus</name>
    <dbReference type="NCBI Taxonomy" id="1397112"/>
    <lineage>
        <taxon>Bacteria</taxon>
        <taxon>Pseudomonadati</taxon>
        <taxon>Bacteroidota</taxon>
        <taxon>Flavobacteriia</taxon>
        <taxon>Flavobacteriales</taxon>
        <taxon>Flavobacteriaceae</taxon>
        <taxon>Patiriisocius</taxon>
    </lineage>
</organism>
<accession>A0A5J4IPC5</accession>
<dbReference type="Gene3D" id="3.40.50.300">
    <property type="entry name" value="P-loop containing nucleotide triphosphate hydrolases"/>
    <property type="match status" value="1"/>
</dbReference>
<keyword evidence="6" id="KW-1185">Reference proteome</keyword>
<evidence type="ECO:0000313" key="6">
    <source>
        <dbReference type="Proteomes" id="UP000326509"/>
    </source>
</evidence>
<name>A0A5J4IPC5_9FLAO</name>